<accession>A0A7W9ZMU0</accession>
<gene>
    <name evidence="1" type="ORF">GGE66_000487</name>
</gene>
<evidence type="ECO:0000313" key="1">
    <source>
        <dbReference type="EMBL" id="MBB6219543.1"/>
    </source>
</evidence>
<protein>
    <recommendedName>
        <fullName evidence="3">Glycosyltransferase family 4 protein</fullName>
    </recommendedName>
</protein>
<reference evidence="1 2" key="1">
    <citation type="submission" date="2020-08" db="EMBL/GenBank/DDBJ databases">
        <title>Genomic Encyclopedia of Type Strains, Phase IV (KMG-V): Genome sequencing to study the core and pangenomes of soil and plant-associated prokaryotes.</title>
        <authorList>
            <person name="Whitman W."/>
        </authorList>
    </citation>
    <scope>NUCLEOTIDE SEQUENCE [LARGE SCALE GENOMIC DNA]</scope>
    <source>
        <strain evidence="1 2">SEMIA 4011</strain>
    </source>
</reference>
<dbReference type="SUPFAM" id="SSF53756">
    <property type="entry name" value="UDP-Glycosyltransferase/glycogen phosphorylase"/>
    <property type="match status" value="1"/>
</dbReference>
<sequence>MKIAQIAPLAESVPPKLYGGTERIVSYLTDALVAQGHDVTLFASGDSITAAKLVSCRCGAPS</sequence>
<dbReference type="EMBL" id="JACIIJ010000001">
    <property type="protein sequence ID" value="MBB6219543.1"/>
    <property type="molecule type" value="Genomic_DNA"/>
</dbReference>
<comment type="caution">
    <text evidence="1">The sequence shown here is derived from an EMBL/GenBank/DDBJ whole genome shotgun (WGS) entry which is preliminary data.</text>
</comment>
<proteinExistence type="predicted"/>
<organism evidence="1 2">
    <name type="scientific">Rhizobium leguminosarum</name>
    <dbReference type="NCBI Taxonomy" id="384"/>
    <lineage>
        <taxon>Bacteria</taxon>
        <taxon>Pseudomonadati</taxon>
        <taxon>Pseudomonadota</taxon>
        <taxon>Alphaproteobacteria</taxon>
        <taxon>Hyphomicrobiales</taxon>
        <taxon>Rhizobiaceae</taxon>
        <taxon>Rhizobium/Agrobacterium group</taxon>
        <taxon>Rhizobium</taxon>
    </lineage>
</organism>
<dbReference type="AlphaFoldDB" id="A0A7W9ZMU0"/>
<dbReference type="Gene3D" id="3.40.50.2000">
    <property type="entry name" value="Glycogen Phosphorylase B"/>
    <property type="match status" value="1"/>
</dbReference>
<evidence type="ECO:0008006" key="3">
    <source>
        <dbReference type="Google" id="ProtNLM"/>
    </source>
</evidence>
<name>A0A7W9ZMU0_RHILE</name>
<dbReference type="Proteomes" id="UP000517187">
    <property type="component" value="Unassembled WGS sequence"/>
</dbReference>
<evidence type="ECO:0000313" key="2">
    <source>
        <dbReference type="Proteomes" id="UP000517187"/>
    </source>
</evidence>